<accession>A0A6P8B1C5</accession>
<feature type="transmembrane region" description="Helical" evidence="8">
    <location>
        <begin position="242"/>
        <end position="263"/>
    </location>
</feature>
<dbReference type="Gene3D" id="1.20.1560.10">
    <property type="entry name" value="ABC transporter type 1, transmembrane domain"/>
    <property type="match status" value="2"/>
</dbReference>
<dbReference type="GO" id="GO:0016887">
    <property type="term" value="F:ATP hydrolysis activity"/>
    <property type="evidence" value="ECO:0007669"/>
    <property type="project" value="InterPro"/>
</dbReference>
<sequence>MASVALFLKLVLLFLESWRKFPSPKDEVEKDSPDSVANIFSISLFWWLIPLLHRGCRKTLQLDDLSRVQARYGPIRHISQASAQSEPVHSRASTLLLLARILGADALYPVLPRLALVGFSLAQVALVRAVLAVLSSSSGVSSDGTNYGLIGATLLTYTGVAVSTSWHGYLHERALTRLRGYLIENIYDQTIHMSTSSGETALSSTLLTVDVENIYNGFRSIHELWAVPVQFALGTWLCYREIGYPIFLAMIVVLFSSLAIAAVSSKAVQRQSMWMSAVQFRVSSTSAVLNEVKNLKLSGLSATIRGLLANARQEEVDCGSWFRFTMVISSSISHWSAILAPIIVFAASNSLSSQTAFTTLSYLTIITQPLVVFIQVLPLILASFVCAQRIVRFLSQPRHRDSRHMLEPCSRDASSCEEHSVHSPKVEIAASVRNMSLTWASCSEPILRNISLDFPASTLVAVMGPVGCGKTSLLQALLGEVPTTSGMVTVNARRVAYCSQRPFLFRGTIRENILCSLPYDRNWYEQILQATALERDISHLSCGDATRCETQGSLSGGQKQRVALARAVYYKPDILLVDDALSSLDTTTQEWLTLHVFGPKGILRRLGTTIVYTSSKMSKVALLADRCFFISDKGEINKPEQLHPDLLDQDGAENESLDGVMDQKATWDFGDGCSSTEKVTTTKEETASKEKAVAKVRVGSSAQVWLYYFGAVGRLSSLVFLCLVIAYGVTMIYPTVWVERWTSDYAARSHSSQYYLGVYSGLSISSLLVGLFLGLVAFVTFSRNAGITLHQKCLDTMLNATTQFMSRNSSGDILTYFAQDLTIIDTQLSGNLVNLAGALAMAVGQAILLVISSPWLAVSYPFVGAVLWVVRSYYVPTSMRLRVLDLEAKGPLVAHVIDTTLNLSTIRAFGMTVGEIDRNRSWTERSQRPSYLLGMAQQWILLVNNLIVTGLAVSLVSLALFLRLGSGVTGVGLITVITFSKNLADLFRAYTMVEIALGAIERLKSFAQNTPQEEGKSEIGALVDESWPAQGAIEIKSVSASYSEDSNKVLSNVDLRFLPGDHVGIYGRSGCGKSSLLMLLLGMLEPLPGSTGTVLVDDVDIKHVCKEKLRERVIAMPQDAIFLPGGTSVRLNLDPLGQSTDVTCRSALEAVGLGAALPRLDEALDSSKLSFGQQQLFCLARCIVRQRVRAEKPAHRGGLLLLDEVTAHLDKETAQEMNTIIKREFSHYTILNVTHKLHDASLFPKTVVMEQGRVVETGNTQELLSDNTSRFRALSDAAPM</sequence>
<dbReference type="InterPro" id="IPR003439">
    <property type="entry name" value="ABC_transporter-like_ATP-bd"/>
</dbReference>
<dbReference type="InterPro" id="IPR036640">
    <property type="entry name" value="ABC1_TM_sf"/>
</dbReference>
<proteinExistence type="predicted"/>
<keyword evidence="7 8" id="KW-0472">Membrane</keyword>
<feature type="transmembrane region" description="Helical" evidence="8">
    <location>
        <begin position="857"/>
        <end position="874"/>
    </location>
</feature>
<evidence type="ECO:0000256" key="6">
    <source>
        <dbReference type="ARBA" id="ARBA00022989"/>
    </source>
</evidence>
<dbReference type="Gene3D" id="3.40.50.300">
    <property type="entry name" value="P-loop containing nucleotide triphosphate hydrolases"/>
    <property type="match status" value="2"/>
</dbReference>
<evidence type="ECO:0000256" key="1">
    <source>
        <dbReference type="ARBA" id="ARBA00004141"/>
    </source>
</evidence>
<evidence type="ECO:0000256" key="7">
    <source>
        <dbReference type="ARBA" id="ARBA00023136"/>
    </source>
</evidence>
<keyword evidence="12" id="KW-1185">Reference proteome</keyword>
<evidence type="ECO:0000256" key="5">
    <source>
        <dbReference type="ARBA" id="ARBA00022840"/>
    </source>
</evidence>
<dbReference type="AlphaFoldDB" id="A0A6P8B1C5"/>
<feature type="transmembrane region" description="Helical" evidence="8">
    <location>
        <begin position="939"/>
        <end position="962"/>
    </location>
</feature>
<dbReference type="CDD" id="cd18580">
    <property type="entry name" value="ABC_6TM_ABCC_D2"/>
    <property type="match status" value="1"/>
</dbReference>
<dbReference type="InterPro" id="IPR017871">
    <property type="entry name" value="ABC_transporter-like_CS"/>
</dbReference>
<feature type="signal peptide" evidence="9">
    <location>
        <begin position="1"/>
        <end position="17"/>
    </location>
</feature>
<keyword evidence="6 8" id="KW-1133">Transmembrane helix</keyword>
<feature type="domain" description="ABC transmembrane type-1" evidence="11">
    <location>
        <begin position="114"/>
        <end position="382"/>
    </location>
</feature>
<protein>
    <submittedName>
        <fullName evidence="13">Uncharacterized protein</fullName>
    </submittedName>
</protein>
<evidence type="ECO:0000313" key="13">
    <source>
        <dbReference type="RefSeq" id="XP_030980955.1"/>
    </source>
</evidence>
<dbReference type="PANTHER" id="PTHR24223:SF345">
    <property type="entry name" value="ABC MULTIDRUG TRANSPORTER (EUROFUNG)"/>
    <property type="match status" value="1"/>
</dbReference>
<organism evidence="12 13">
    <name type="scientific">Pyricularia grisea</name>
    <name type="common">Crabgrass-specific blast fungus</name>
    <name type="synonym">Magnaporthe grisea</name>
    <dbReference type="NCBI Taxonomy" id="148305"/>
    <lineage>
        <taxon>Eukaryota</taxon>
        <taxon>Fungi</taxon>
        <taxon>Dikarya</taxon>
        <taxon>Ascomycota</taxon>
        <taxon>Pezizomycotina</taxon>
        <taxon>Sordariomycetes</taxon>
        <taxon>Sordariomycetidae</taxon>
        <taxon>Magnaporthales</taxon>
        <taxon>Pyriculariaceae</taxon>
        <taxon>Pyricularia</taxon>
    </lineage>
</organism>
<reference evidence="13" key="1">
    <citation type="journal article" date="2019" name="Mol. Biol. Evol.">
        <title>Blast fungal genomes show frequent chromosomal changes, gene gains and losses, and effector gene turnover.</title>
        <authorList>
            <person name="Gomez Luciano L.B."/>
            <person name="Jason Tsai I."/>
            <person name="Chuma I."/>
            <person name="Tosa Y."/>
            <person name="Chen Y.H."/>
            <person name="Li J.Y."/>
            <person name="Li M.Y."/>
            <person name="Jade Lu M.Y."/>
            <person name="Nakayashiki H."/>
            <person name="Li W.H."/>
        </authorList>
    </citation>
    <scope>NUCLEOTIDE SEQUENCE</scope>
    <source>
        <strain evidence="13">NI907</strain>
    </source>
</reference>
<keyword evidence="9" id="KW-0732">Signal</keyword>
<dbReference type="PANTHER" id="PTHR24223">
    <property type="entry name" value="ATP-BINDING CASSETTE SUB-FAMILY C"/>
    <property type="match status" value="1"/>
</dbReference>
<dbReference type="GO" id="GO:0016020">
    <property type="term" value="C:membrane"/>
    <property type="evidence" value="ECO:0007669"/>
    <property type="project" value="UniProtKB-SubCell"/>
</dbReference>
<dbReference type="InterPro" id="IPR050173">
    <property type="entry name" value="ABC_transporter_C-like"/>
</dbReference>
<gene>
    <name evidence="13" type="ORF">PgNI_06761</name>
</gene>
<feature type="transmembrane region" description="Helical" evidence="8">
    <location>
        <begin position="332"/>
        <end position="351"/>
    </location>
</feature>
<dbReference type="PROSITE" id="PS00211">
    <property type="entry name" value="ABC_TRANSPORTER_1"/>
    <property type="match status" value="2"/>
</dbReference>
<dbReference type="RefSeq" id="XP_030980955.1">
    <property type="nucleotide sequence ID" value="XM_031126781.1"/>
</dbReference>
<keyword evidence="5" id="KW-0067">ATP-binding</keyword>
<evidence type="ECO:0000256" key="2">
    <source>
        <dbReference type="ARBA" id="ARBA00022448"/>
    </source>
</evidence>
<keyword evidence="2" id="KW-0813">Transport</keyword>
<feature type="domain" description="ABC transporter" evidence="10">
    <location>
        <begin position="1033"/>
        <end position="1276"/>
    </location>
</feature>
<feature type="transmembrane region" description="Helical" evidence="8">
    <location>
        <begin position="832"/>
        <end position="851"/>
    </location>
</feature>
<feature type="transmembrane region" description="Helical" evidence="8">
    <location>
        <begin position="371"/>
        <end position="391"/>
    </location>
</feature>
<evidence type="ECO:0000256" key="3">
    <source>
        <dbReference type="ARBA" id="ARBA00022692"/>
    </source>
</evidence>
<dbReference type="SMART" id="SM00382">
    <property type="entry name" value="AAA"/>
    <property type="match status" value="2"/>
</dbReference>
<evidence type="ECO:0000313" key="12">
    <source>
        <dbReference type="Proteomes" id="UP000515153"/>
    </source>
</evidence>
<evidence type="ECO:0000259" key="10">
    <source>
        <dbReference type="PROSITE" id="PS50893"/>
    </source>
</evidence>
<keyword evidence="3 8" id="KW-0812">Transmembrane</keyword>
<dbReference type="KEGG" id="pgri:PgNI_06761"/>
<feature type="domain" description="ABC transmembrane type-1" evidence="11">
    <location>
        <begin position="718"/>
        <end position="980"/>
    </location>
</feature>
<name>A0A6P8B1C5_PYRGI</name>
<feature type="chain" id="PRO_5028012378" evidence="9">
    <location>
        <begin position="18"/>
        <end position="1280"/>
    </location>
</feature>
<feature type="transmembrane region" description="Helical" evidence="8">
    <location>
        <begin position="754"/>
        <end position="781"/>
    </location>
</feature>
<dbReference type="InterPro" id="IPR044726">
    <property type="entry name" value="ABCC_6TM_D2"/>
</dbReference>
<dbReference type="SUPFAM" id="SSF90123">
    <property type="entry name" value="ABC transporter transmembrane region"/>
    <property type="match status" value="2"/>
</dbReference>
<dbReference type="GO" id="GO:0140359">
    <property type="term" value="F:ABC-type transporter activity"/>
    <property type="evidence" value="ECO:0007669"/>
    <property type="project" value="InterPro"/>
</dbReference>
<evidence type="ECO:0000259" key="11">
    <source>
        <dbReference type="PROSITE" id="PS50929"/>
    </source>
</evidence>
<comment type="subcellular location">
    <subcellularLocation>
        <location evidence="1">Membrane</location>
        <topology evidence="1">Multi-pass membrane protein</topology>
    </subcellularLocation>
</comment>
<dbReference type="GeneID" id="41961690"/>
<evidence type="ECO:0000256" key="8">
    <source>
        <dbReference type="SAM" id="Phobius"/>
    </source>
</evidence>
<dbReference type="PROSITE" id="PS50929">
    <property type="entry name" value="ABC_TM1F"/>
    <property type="match status" value="2"/>
</dbReference>
<reference evidence="13" key="2">
    <citation type="submission" date="2019-10" db="EMBL/GenBank/DDBJ databases">
        <authorList>
            <consortium name="NCBI Genome Project"/>
        </authorList>
    </citation>
    <scope>NUCLEOTIDE SEQUENCE</scope>
    <source>
        <strain evidence="13">NI907</strain>
    </source>
</reference>
<dbReference type="InterPro" id="IPR011527">
    <property type="entry name" value="ABC1_TM_dom"/>
</dbReference>
<dbReference type="InterPro" id="IPR003593">
    <property type="entry name" value="AAA+_ATPase"/>
</dbReference>
<keyword evidence="4" id="KW-0547">Nucleotide-binding</keyword>
<dbReference type="PROSITE" id="PS50893">
    <property type="entry name" value="ABC_TRANSPORTER_2"/>
    <property type="match status" value="2"/>
</dbReference>
<dbReference type="GO" id="GO:0005524">
    <property type="term" value="F:ATP binding"/>
    <property type="evidence" value="ECO:0007669"/>
    <property type="project" value="UniProtKB-KW"/>
</dbReference>
<dbReference type="Pfam" id="PF00005">
    <property type="entry name" value="ABC_tran"/>
    <property type="match status" value="2"/>
</dbReference>
<dbReference type="SUPFAM" id="SSF52540">
    <property type="entry name" value="P-loop containing nucleoside triphosphate hydrolases"/>
    <property type="match status" value="2"/>
</dbReference>
<feature type="transmembrane region" description="Helical" evidence="8">
    <location>
        <begin position="705"/>
        <end position="734"/>
    </location>
</feature>
<feature type="domain" description="ABC transporter" evidence="10">
    <location>
        <begin position="432"/>
        <end position="657"/>
    </location>
</feature>
<reference evidence="13" key="3">
    <citation type="submission" date="2025-08" db="UniProtKB">
        <authorList>
            <consortium name="RefSeq"/>
        </authorList>
    </citation>
    <scope>IDENTIFICATION</scope>
    <source>
        <strain evidence="13">NI907</strain>
    </source>
</reference>
<dbReference type="InterPro" id="IPR027417">
    <property type="entry name" value="P-loop_NTPase"/>
</dbReference>
<evidence type="ECO:0000256" key="4">
    <source>
        <dbReference type="ARBA" id="ARBA00022741"/>
    </source>
</evidence>
<dbReference type="Pfam" id="PF00664">
    <property type="entry name" value="ABC_membrane"/>
    <property type="match status" value="1"/>
</dbReference>
<dbReference type="Proteomes" id="UP000515153">
    <property type="component" value="Unplaced"/>
</dbReference>
<evidence type="ECO:0000256" key="9">
    <source>
        <dbReference type="SAM" id="SignalP"/>
    </source>
</evidence>